<dbReference type="OrthoDB" id="9813719at2"/>
<proteinExistence type="inferred from homology"/>
<dbReference type="GO" id="GO:0044027">
    <property type="term" value="P:negative regulation of gene expression via chromosomal CpG island methylation"/>
    <property type="evidence" value="ECO:0007669"/>
    <property type="project" value="TreeGrafter"/>
</dbReference>
<evidence type="ECO:0000313" key="10">
    <source>
        <dbReference type="Proteomes" id="UP000382577"/>
    </source>
</evidence>
<name>A0A5E4XEX5_9BURK</name>
<dbReference type="SUPFAM" id="SSF53335">
    <property type="entry name" value="S-adenosyl-L-methionine-dependent methyltransferases"/>
    <property type="match status" value="1"/>
</dbReference>
<evidence type="ECO:0000256" key="8">
    <source>
        <dbReference type="RuleBase" id="RU000416"/>
    </source>
</evidence>
<organism evidence="9 10">
    <name type="scientific">Pandoraea fibrosis</name>
    <dbReference type="NCBI Taxonomy" id="1891094"/>
    <lineage>
        <taxon>Bacteria</taxon>
        <taxon>Pseudomonadati</taxon>
        <taxon>Pseudomonadota</taxon>
        <taxon>Betaproteobacteria</taxon>
        <taxon>Burkholderiales</taxon>
        <taxon>Burkholderiaceae</taxon>
        <taxon>Pandoraea</taxon>
    </lineage>
</organism>
<dbReference type="PANTHER" id="PTHR10629">
    <property type="entry name" value="CYTOSINE-SPECIFIC METHYLTRANSFERASE"/>
    <property type="match status" value="1"/>
</dbReference>
<dbReference type="Gene3D" id="3.40.50.150">
    <property type="entry name" value="Vaccinia Virus protein VP39"/>
    <property type="match status" value="1"/>
</dbReference>
<dbReference type="PROSITE" id="PS51679">
    <property type="entry name" value="SAM_MT_C5"/>
    <property type="match status" value="1"/>
</dbReference>
<evidence type="ECO:0000256" key="1">
    <source>
        <dbReference type="ARBA" id="ARBA00011975"/>
    </source>
</evidence>
<keyword evidence="3 7" id="KW-0808">Transferase</keyword>
<comment type="catalytic activity">
    <reaction evidence="6">
        <text>a 2'-deoxycytidine in DNA + S-adenosyl-L-methionine = a 5-methyl-2'-deoxycytidine in DNA + S-adenosyl-L-homocysteine + H(+)</text>
        <dbReference type="Rhea" id="RHEA:13681"/>
        <dbReference type="Rhea" id="RHEA-COMP:11369"/>
        <dbReference type="Rhea" id="RHEA-COMP:11370"/>
        <dbReference type="ChEBI" id="CHEBI:15378"/>
        <dbReference type="ChEBI" id="CHEBI:57856"/>
        <dbReference type="ChEBI" id="CHEBI:59789"/>
        <dbReference type="ChEBI" id="CHEBI:85452"/>
        <dbReference type="ChEBI" id="CHEBI:85454"/>
        <dbReference type="EC" id="2.1.1.37"/>
    </reaction>
</comment>
<gene>
    <name evidence="9" type="ORF">PFI31113_03809</name>
</gene>
<reference evidence="9 10" key="1">
    <citation type="submission" date="2019-08" db="EMBL/GenBank/DDBJ databases">
        <authorList>
            <person name="Peeters C."/>
        </authorList>
    </citation>
    <scope>NUCLEOTIDE SEQUENCE [LARGE SCALE GENOMIC DNA]</scope>
    <source>
        <strain evidence="9 10">LMG 31113</strain>
    </source>
</reference>
<comment type="similarity">
    <text evidence="7 8">Belongs to the class I-like SAM-binding methyltransferase superfamily. C5-methyltransferase family.</text>
</comment>
<accession>A0A5E4XEX5</accession>
<dbReference type="Pfam" id="PF00145">
    <property type="entry name" value="DNA_methylase"/>
    <property type="match status" value="1"/>
</dbReference>
<keyword evidence="2 7" id="KW-0489">Methyltransferase</keyword>
<dbReference type="NCBIfam" id="TIGR00675">
    <property type="entry name" value="dcm"/>
    <property type="match status" value="1"/>
</dbReference>
<dbReference type="GO" id="GO:0003886">
    <property type="term" value="F:DNA (cytosine-5-)-methyltransferase activity"/>
    <property type="evidence" value="ECO:0007669"/>
    <property type="project" value="UniProtKB-EC"/>
</dbReference>
<dbReference type="EC" id="2.1.1.37" evidence="1"/>
<feature type="active site" evidence="7">
    <location>
        <position position="77"/>
    </location>
</feature>
<evidence type="ECO:0000256" key="4">
    <source>
        <dbReference type="ARBA" id="ARBA00022691"/>
    </source>
</evidence>
<dbReference type="RefSeq" id="WP_150600498.1">
    <property type="nucleotide sequence ID" value="NZ_CABPRW010000009.1"/>
</dbReference>
<dbReference type="InterPro" id="IPR029063">
    <property type="entry name" value="SAM-dependent_MTases_sf"/>
</dbReference>
<evidence type="ECO:0000256" key="5">
    <source>
        <dbReference type="ARBA" id="ARBA00022747"/>
    </source>
</evidence>
<dbReference type="InterPro" id="IPR001525">
    <property type="entry name" value="C5_MeTfrase"/>
</dbReference>
<evidence type="ECO:0000256" key="3">
    <source>
        <dbReference type="ARBA" id="ARBA00022679"/>
    </source>
</evidence>
<evidence type="ECO:0000256" key="6">
    <source>
        <dbReference type="ARBA" id="ARBA00047422"/>
    </source>
</evidence>
<evidence type="ECO:0000256" key="7">
    <source>
        <dbReference type="PROSITE-ProRule" id="PRU01016"/>
    </source>
</evidence>
<dbReference type="InterPro" id="IPR050390">
    <property type="entry name" value="C5-Methyltransferase"/>
</dbReference>
<dbReference type="PANTHER" id="PTHR10629:SF52">
    <property type="entry name" value="DNA (CYTOSINE-5)-METHYLTRANSFERASE 1"/>
    <property type="match status" value="1"/>
</dbReference>
<protein>
    <recommendedName>
        <fullName evidence="1">DNA (cytosine-5-)-methyltransferase</fullName>
        <ecNumber evidence="1">2.1.1.37</ecNumber>
    </recommendedName>
</protein>
<dbReference type="AlphaFoldDB" id="A0A5E4XEX5"/>
<dbReference type="GO" id="GO:0003677">
    <property type="term" value="F:DNA binding"/>
    <property type="evidence" value="ECO:0007669"/>
    <property type="project" value="TreeGrafter"/>
</dbReference>
<dbReference type="Proteomes" id="UP000382577">
    <property type="component" value="Unassembled WGS sequence"/>
</dbReference>
<keyword evidence="5" id="KW-0680">Restriction system</keyword>
<keyword evidence="4 7" id="KW-0949">S-adenosyl-L-methionine</keyword>
<sequence>MYEKAFQTVGSLFAGIGGFDLGFERAGFRTAWQVELDPINRAVLAERFPHAQQHADVRECGKHNLSHVDVITGGFPCQDVSSMGKRRGLAGERTGLFFEVCRILREVQPTWVVLENVTGLLHSGDGEDFATVLGSLAECGYLGVWRVLNARYFGVAQARRRVFLVAGLGRYPPIELLADAAPVESVSGAPGTRDEPLPADEWAANTLLALNAASRIALGCEIFVAHENGWGEMVERARASEVDGLCVGLDAANLKEGCAAGNAVVPQVAEWIGRKLIGS</sequence>
<dbReference type="PRINTS" id="PR00105">
    <property type="entry name" value="C5METTRFRASE"/>
</dbReference>
<dbReference type="GO" id="GO:0009307">
    <property type="term" value="P:DNA restriction-modification system"/>
    <property type="evidence" value="ECO:0007669"/>
    <property type="project" value="UniProtKB-KW"/>
</dbReference>
<evidence type="ECO:0000256" key="2">
    <source>
        <dbReference type="ARBA" id="ARBA00022603"/>
    </source>
</evidence>
<evidence type="ECO:0000313" key="9">
    <source>
        <dbReference type="EMBL" id="VVE34924.1"/>
    </source>
</evidence>
<dbReference type="GO" id="GO:0032259">
    <property type="term" value="P:methylation"/>
    <property type="evidence" value="ECO:0007669"/>
    <property type="project" value="UniProtKB-KW"/>
</dbReference>
<dbReference type="EMBL" id="CABPRW010000009">
    <property type="protein sequence ID" value="VVE34924.1"/>
    <property type="molecule type" value="Genomic_DNA"/>
</dbReference>